<organism evidence="2">
    <name type="scientific">Chryseobacterium sp. B5</name>
    <dbReference type="NCBI Taxonomy" id="2050562"/>
    <lineage>
        <taxon>Bacteria</taxon>
        <taxon>Pseudomonadati</taxon>
        <taxon>Bacteroidota</taxon>
        <taxon>Flavobacteriia</taxon>
        <taxon>Flavobacteriales</taxon>
        <taxon>Weeksellaceae</taxon>
        <taxon>Chryseobacterium group</taxon>
        <taxon>Chryseobacterium</taxon>
    </lineage>
</organism>
<dbReference type="Gene3D" id="3.40.390.70">
    <property type="match status" value="1"/>
</dbReference>
<protein>
    <recommendedName>
        <fullName evidence="1">Zinc-ribbon domain-containing protein</fullName>
    </recommendedName>
</protein>
<dbReference type="EMBL" id="PEKC01000028">
    <property type="protein sequence ID" value="PII36019.1"/>
    <property type="molecule type" value="Genomic_DNA"/>
</dbReference>
<sequence>MRVFNCDACGHPVFFDSVQCVHCGATLAFLPERLHVACLRPVSGTRDSVLWESLSSLTSGKPPGRLYKMCSHRGPVGQCNFALPADDPHALCESCRQTRWLPDLSDPSNALRWTRIEAAKRQLFYTLARLGLGPRPGEDGPRFELLADLPGQAPVMTGHANGTITLNVVEADDAERARRRQALHEPYRTLVGHLRHESGHFFWDRLVVGAGRIEEFRRLFGDERQDYGQALQNYYARDPMDEQWRDNFVSAYATSHPWEDWAESWAHYLHMVDLLETAASYGTCITMPGGSGTSTGSVTQPALCVQDPFAVHAQPDFGTMLDQWVPLTLLTNSLNRSLGHGDAYPFALSAGARRKLEFVHAAVNESATRQAAF</sequence>
<feature type="domain" description="Zinc-ribbon" evidence="1">
    <location>
        <begin position="3"/>
        <end position="106"/>
    </location>
</feature>
<comment type="caution">
    <text evidence="2">The sequence shown here is derived from an EMBL/GenBank/DDBJ whole genome shotgun (WGS) entry which is preliminary data.</text>
</comment>
<dbReference type="InterPro" id="IPR031321">
    <property type="entry name" value="UCP012641"/>
</dbReference>
<proteinExistence type="predicted"/>
<evidence type="ECO:0000313" key="2">
    <source>
        <dbReference type="EMBL" id="PII36019.1"/>
    </source>
</evidence>
<evidence type="ECO:0000259" key="1">
    <source>
        <dbReference type="Pfam" id="PF10005"/>
    </source>
</evidence>
<dbReference type="Pfam" id="PF15887">
    <property type="entry name" value="Peptidase_Mx"/>
    <property type="match status" value="1"/>
</dbReference>
<dbReference type="InterPro" id="IPR011201">
    <property type="entry name" value="Zinc-ribbon_6_bact"/>
</dbReference>
<dbReference type="Pfam" id="PF10005">
    <property type="entry name" value="Zn_ribbon_DZR_6"/>
    <property type="match status" value="1"/>
</dbReference>
<dbReference type="AlphaFoldDB" id="A0A2G7T808"/>
<reference evidence="2" key="1">
    <citation type="submission" date="2017-10" db="EMBL/GenBank/DDBJ databases">
        <title>Chryseobacterium sp. B5 is a hydrocarbonoclastic and plant growth promoting bacterium.</title>
        <authorList>
            <person name="Thijs S."/>
            <person name="Gkorezis P."/>
            <person name="Van Hamme J."/>
        </authorList>
    </citation>
    <scope>NUCLEOTIDE SEQUENCE</scope>
    <source>
        <strain evidence="2">B5</strain>
    </source>
</reference>
<name>A0A2G7T808_9FLAO</name>
<dbReference type="PIRSF" id="PIRSF012641">
    <property type="entry name" value="UCP012641"/>
    <property type="match status" value="1"/>
</dbReference>
<accession>A0A2G7T808</accession>
<gene>
    <name evidence="2" type="ORF">CTI11_10110</name>
</gene>